<dbReference type="PANTHER" id="PTHR10209:SF881">
    <property type="entry name" value="FI07970P-RELATED"/>
    <property type="match status" value="1"/>
</dbReference>
<evidence type="ECO:0000256" key="3">
    <source>
        <dbReference type="ARBA" id="ARBA00023002"/>
    </source>
</evidence>
<accession>A0A8H5II99</accession>
<dbReference type="AlphaFoldDB" id="A0A8H5II99"/>
<dbReference type="Pfam" id="PF14226">
    <property type="entry name" value="DIOX_N"/>
    <property type="match status" value="1"/>
</dbReference>
<dbReference type="GO" id="GO:0016491">
    <property type="term" value="F:oxidoreductase activity"/>
    <property type="evidence" value="ECO:0007669"/>
    <property type="project" value="UniProtKB-KW"/>
</dbReference>
<evidence type="ECO:0000256" key="1">
    <source>
        <dbReference type="ARBA" id="ARBA00008056"/>
    </source>
</evidence>
<keyword evidence="3 5" id="KW-0560">Oxidoreductase</keyword>
<protein>
    <submittedName>
        <fullName evidence="7">1-aminocyclopropane-1-carboxylate oxidase</fullName>
    </submittedName>
</protein>
<keyword evidence="8" id="KW-1185">Reference proteome</keyword>
<dbReference type="PANTHER" id="PTHR10209">
    <property type="entry name" value="OXIDOREDUCTASE, 2OG-FE II OXYGENASE FAMILY PROTEIN"/>
    <property type="match status" value="1"/>
</dbReference>
<dbReference type="InterPro" id="IPR027443">
    <property type="entry name" value="IPNS-like_sf"/>
</dbReference>
<dbReference type="Pfam" id="PF03171">
    <property type="entry name" value="2OG-FeII_Oxy"/>
    <property type="match status" value="1"/>
</dbReference>
<sequence length="464" mass="51831">MATTTIETTAPVSAFTTVQLMTPDGPVSRRVRRGAPRTPTLDEMPVIDLSSLDGDATARKAIATKIKAAAENTGFFYVSNHGIPQELIEQALEQIKAFFNQEQEYKDRVSFDKAGKFCGYHGVGSTQINNQETRDKKETFSMRYDTRIDQTHDCVDDINSNFTSTDYVWDRTSHLTNFRPVLTEFYQKRLMLARKLIRLFALALDLPEDYFDSIITTPGADAVHIHYPGTDGNTEDVDVGIGSHTDIQCVTLLWQDMSGGLQVLSADDEWLDARPIEGTLVINIGDFLQRLSNDRFKSTVHRVYNRQKTSRYAMPFFLGFNPDAVCEVLPTCIDEEHPPLYEPISCGKWRDSRLKLAETPDKKAILLSSTDKMQLLGLLVVCLPAVSAQAFWWTNSGWSKPADFNSKACASNPNTHYFCGVISGTLGENAYPNQFPIRRDTCTLADTLGRGCNWQGAVGTVICC</sequence>
<evidence type="ECO:0000256" key="5">
    <source>
        <dbReference type="RuleBase" id="RU003682"/>
    </source>
</evidence>
<organism evidence="7 8">
    <name type="scientific">Fusarium mexicanum</name>
    <dbReference type="NCBI Taxonomy" id="751941"/>
    <lineage>
        <taxon>Eukaryota</taxon>
        <taxon>Fungi</taxon>
        <taxon>Dikarya</taxon>
        <taxon>Ascomycota</taxon>
        <taxon>Pezizomycotina</taxon>
        <taxon>Sordariomycetes</taxon>
        <taxon>Hypocreomycetidae</taxon>
        <taxon>Hypocreales</taxon>
        <taxon>Nectriaceae</taxon>
        <taxon>Fusarium</taxon>
        <taxon>Fusarium fujikuroi species complex</taxon>
    </lineage>
</organism>
<gene>
    <name evidence="7" type="ORF">FMEXI_10364</name>
</gene>
<dbReference type="InterPro" id="IPR005123">
    <property type="entry name" value="Oxoglu/Fe-dep_dioxygenase_dom"/>
</dbReference>
<dbReference type="Gene3D" id="2.60.120.330">
    <property type="entry name" value="B-lactam Antibiotic, Isopenicillin N Synthase, Chain"/>
    <property type="match status" value="1"/>
</dbReference>
<dbReference type="Proteomes" id="UP000522262">
    <property type="component" value="Unassembled WGS sequence"/>
</dbReference>
<evidence type="ECO:0000313" key="8">
    <source>
        <dbReference type="Proteomes" id="UP000522262"/>
    </source>
</evidence>
<comment type="similarity">
    <text evidence="1 5">Belongs to the iron/ascorbate-dependent oxidoreductase family.</text>
</comment>
<dbReference type="GO" id="GO:0046872">
    <property type="term" value="F:metal ion binding"/>
    <property type="evidence" value="ECO:0007669"/>
    <property type="project" value="UniProtKB-KW"/>
</dbReference>
<evidence type="ECO:0000256" key="4">
    <source>
        <dbReference type="ARBA" id="ARBA00023004"/>
    </source>
</evidence>
<name>A0A8H5II99_9HYPO</name>
<keyword evidence="4 5" id="KW-0408">Iron</keyword>
<dbReference type="SUPFAM" id="SSF51197">
    <property type="entry name" value="Clavaminate synthase-like"/>
    <property type="match status" value="1"/>
</dbReference>
<dbReference type="PRINTS" id="PR00682">
    <property type="entry name" value="IPNSYNTHASE"/>
</dbReference>
<reference evidence="7 8" key="1">
    <citation type="submission" date="2020-05" db="EMBL/GenBank/DDBJ databases">
        <title>Identification and distribution of gene clusters putatively required for synthesis of sphingolipid metabolism inhibitors in phylogenetically diverse species of the filamentous fungus Fusarium.</title>
        <authorList>
            <person name="Kim H.-S."/>
            <person name="Busman M."/>
            <person name="Brown D.W."/>
            <person name="Divon H."/>
            <person name="Uhlig S."/>
            <person name="Proctor R.H."/>
        </authorList>
    </citation>
    <scope>NUCLEOTIDE SEQUENCE [LARGE SCALE GENOMIC DNA]</scope>
    <source>
        <strain evidence="7 8">NRRL 53147</strain>
    </source>
</reference>
<dbReference type="InterPro" id="IPR026992">
    <property type="entry name" value="DIOX_N"/>
</dbReference>
<keyword evidence="2 5" id="KW-0479">Metal-binding</keyword>
<evidence type="ECO:0000259" key="6">
    <source>
        <dbReference type="PROSITE" id="PS51471"/>
    </source>
</evidence>
<evidence type="ECO:0000313" key="7">
    <source>
        <dbReference type="EMBL" id="KAF5536345.1"/>
    </source>
</evidence>
<dbReference type="GO" id="GO:0044283">
    <property type="term" value="P:small molecule biosynthetic process"/>
    <property type="evidence" value="ECO:0007669"/>
    <property type="project" value="UniProtKB-ARBA"/>
</dbReference>
<evidence type="ECO:0000256" key="2">
    <source>
        <dbReference type="ARBA" id="ARBA00022723"/>
    </source>
</evidence>
<feature type="domain" description="Fe2OG dioxygenase" evidence="6">
    <location>
        <begin position="219"/>
        <end position="320"/>
    </location>
</feature>
<proteinExistence type="inferred from homology"/>
<dbReference type="EMBL" id="JAAOAM010000258">
    <property type="protein sequence ID" value="KAF5536345.1"/>
    <property type="molecule type" value="Genomic_DNA"/>
</dbReference>
<dbReference type="InterPro" id="IPR044861">
    <property type="entry name" value="IPNS-like_FE2OG_OXY"/>
</dbReference>
<comment type="caution">
    <text evidence="7">The sequence shown here is derived from an EMBL/GenBank/DDBJ whole genome shotgun (WGS) entry which is preliminary data.</text>
</comment>
<dbReference type="PROSITE" id="PS51471">
    <property type="entry name" value="FE2OG_OXY"/>
    <property type="match status" value="1"/>
</dbReference>